<evidence type="ECO:0000256" key="4">
    <source>
        <dbReference type="ARBA" id="ARBA00022670"/>
    </source>
</evidence>
<proteinExistence type="inferred from homology"/>
<keyword evidence="7" id="KW-0677">Repeat</keyword>
<feature type="transmembrane region" description="Helical" evidence="14">
    <location>
        <begin position="120"/>
        <end position="140"/>
    </location>
</feature>
<keyword evidence="11 14" id="KW-0482">Metalloprotease</keyword>
<feature type="domain" description="CBS" evidence="19">
    <location>
        <begin position="322"/>
        <end position="380"/>
    </location>
</feature>
<dbReference type="CDD" id="cd06164">
    <property type="entry name" value="S2P-M50_SpoIVFB_CBS"/>
    <property type="match status" value="1"/>
</dbReference>
<sequence length="408" mass="43781">MRSFRIGSAFGIPIKLDLTFLLVLPLFAYIIGSQVGIWVGTLNDLFDAGLALDGMSAGLMPYVLGTVAAIGLFASVLLHELGHSLVARRFGFPIASITLWLFGGIAQLSEMPEDWKQELYIAVAGPIVSIALGVGLYALFYVIPGGGAAANALLFVVGYLAITNLALAAFNLLPGFPMDGGRVLRALLARTRSYARATQIAAEVGKTFAILLGLFGLFAGFNIFLVGVAFFIYIGASSEAQQTLMKAAFEGVRVRDIMTPRERLHTIDAEDSVATLINRMFRERHTGYPVMRDGRVDGLVTLEDAKTVNEVERDAYRVEEVMSTDLITIGPDDDAMTALTRMQESGVGRLLVMDGDELVGLVSRTDLMTALTIIRSSGSLDNRPEATGAAADGGRGGNGRDPRPNELR</sequence>
<evidence type="ECO:0000256" key="16">
    <source>
        <dbReference type="PIRSR" id="PIRSR006404-2"/>
    </source>
</evidence>
<evidence type="ECO:0000256" key="7">
    <source>
        <dbReference type="ARBA" id="ARBA00022737"/>
    </source>
</evidence>
<dbReference type="PROSITE" id="PS51371">
    <property type="entry name" value="CBS"/>
    <property type="match status" value="2"/>
</dbReference>
<evidence type="ECO:0000256" key="3">
    <source>
        <dbReference type="ARBA" id="ARBA00022475"/>
    </source>
</evidence>
<dbReference type="PANTHER" id="PTHR39188">
    <property type="entry name" value="MEMBRANE-ASSOCIATED ZINC METALLOPROTEASE M50B"/>
    <property type="match status" value="1"/>
</dbReference>
<dbReference type="RefSeq" id="WP_276303163.1">
    <property type="nucleotide sequence ID" value="NZ_CP119992.1"/>
</dbReference>
<dbReference type="SUPFAM" id="SSF54631">
    <property type="entry name" value="CBS-domain pair"/>
    <property type="match status" value="1"/>
</dbReference>
<dbReference type="CDD" id="cd04801">
    <property type="entry name" value="CBS_pair_peptidase_M50"/>
    <property type="match status" value="1"/>
</dbReference>
<dbReference type="InterPro" id="IPR008915">
    <property type="entry name" value="Peptidase_M50"/>
</dbReference>
<feature type="active site" evidence="15">
    <location>
        <position position="80"/>
    </location>
</feature>
<keyword evidence="6 14" id="KW-0479">Metal-binding</keyword>
<evidence type="ECO:0000256" key="12">
    <source>
        <dbReference type="ARBA" id="ARBA00023122"/>
    </source>
</evidence>
<evidence type="ECO:0000256" key="9">
    <source>
        <dbReference type="ARBA" id="ARBA00022833"/>
    </source>
</evidence>
<feature type="binding site" evidence="16">
    <location>
        <position position="83"/>
    </location>
    <ligand>
        <name>Zn(2+)</name>
        <dbReference type="ChEBI" id="CHEBI:29105"/>
        <note>catalytic</note>
    </ligand>
</feature>
<keyword evidence="5 14" id="KW-0812">Transmembrane</keyword>
<dbReference type="InterPro" id="IPR046342">
    <property type="entry name" value="CBS_dom_sf"/>
</dbReference>
<dbReference type="AlphaFoldDB" id="A0ABD6AC38"/>
<keyword evidence="10 14" id="KW-1133">Transmembrane helix</keyword>
<keyword evidence="9 14" id="KW-0862">Zinc</keyword>
<dbReference type="Proteomes" id="UP001596547">
    <property type="component" value="Unassembled WGS sequence"/>
</dbReference>
<feature type="binding site" evidence="16">
    <location>
        <position position="179"/>
    </location>
    <ligand>
        <name>Zn(2+)</name>
        <dbReference type="ChEBI" id="CHEBI:29105"/>
        <note>catalytic</note>
    </ligand>
</feature>
<organism evidence="20 21">
    <name type="scientific">Halomarina halobia</name>
    <dbReference type="NCBI Taxonomy" id="3033386"/>
    <lineage>
        <taxon>Archaea</taxon>
        <taxon>Methanobacteriati</taxon>
        <taxon>Methanobacteriota</taxon>
        <taxon>Stenosarchaea group</taxon>
        <taxon>Halobacteria</taxon>
        <taxon>Halobacteriales</taxon>
        <taxon>Natronomonadaceae</taxon>
        <taxon>Halomarina</taxon>
    </lineage>
</organism>
<comment type="caution">
    <text evidence="20">The sequence shown here is derived from an EMBL/GenBank/DDBJ whole genome shotgun (WGS) entry which is preliminary data.</text>
</comment>
<protein>
    <recommendedName>
        <fullName evidence="14">Zinc metalloprotease</fullName>
    </recommendedName>
</protein>
<evidence type="ECO:0000256" key="11">
    <source>
        <dbReference type="ARBA" id="ARBA00023049"/>
    </source>
</evidence>
<dbReference type="GO" id="GO:0008237">
    <property type="term" value="F:metallopeptidase activity"/>
    <property type="evidence" value="ECO:0007669"/>
    <property type="project" value="UniProtKB-UniRule"/>
</dbReference>
<keyword evidence="21" id="KW-1185">Reference proteome</keyword>
<keyword evidence="3 14" id="KW-1003">Cell membrane</keyword>
<feature type="transmembrane region" description="Helical" evidence="14">
    <location>
        <begin position="208"/>
        <end position="236"/>
    </location>
</feature>
<keyword evidence="8 14" id="KW-0378">Hydrolase</keyword>
<dbReference type="EMBL" id="JBHTBF010000002">
    <property type="protein sequence ID" value="MFC7317589.1"/>
    <property type="molecule type" value="Genomic_DNA"/>
</dbReference>
<evidence type="ECO:0000256" key="18">
    <source>
        <dbReference type="SAM" id="MobiDB-lite"/>
    </source>
</evidence>
<dbReference type="InterPro" id="IPR000644">
    <property type="entry name" value="CBS_dom"/>
</dbReference>
<feature type="region of interest" description="Disordered" evidence="18">
    <location>
        <begin position="379"/>
        <end position="408"/>
    </location>
</feature>
<dbReference type="GO" id="GO:0006508">
    <property type="term" value="P:proteolysis"/>
    <property type="evidence" value="ECO:0007669"/>
    <property type="project" value="UniProtKB-KW"/>
</dbReference>
<evidence type="ECO:0000256" key="10">
    <source>
        <dbReference type="ARBA" id="ARBA00022989"/>
    </source>
</evidence>
<dbReference type="PANTHER" id="PTHR39188:SF3">
    <property type="entry name" value="STAGE IV SPORULATION PROTEIN FB"/>
    <property type="match status" value="1"/>
</dbReference>
<feature type="transmembrane region" description="Helical" evidence="14">
    <location>
        <begin position="90"/>
        <end position="108"/>
    </location>
</feature>
<feature type="compositionally biased region" description="Basic and acidic residues" evidence="18">
    <location>
        <begin position="398"/>
        <end position="408"/>
    </location>
</feature>
<dbReference type="GeneID" id="79315736"/>
<feature type="domain" description="CBS" evidence="19">
    <location>
        <begin position="258"/>
        <end position="315"/>
    </location>
</feature>
<dbReference type="Pfam" id="PF00571">
    <property type="entry name" value="CBS"/>
    <property type="match status" value="2"/>
</dbReference>
<feature type="binding site" evidence="16">
    <location>
        <position position="79"/>
    </location>
    <ligand>
        <name>Zn(2+)</name>
        <dbReference type="ChEBI" id="CHEBI:29105"/>
        <note>catalytic</note>
    </ligand>
</feature>
<name>A0ABD6AC38_9EURY</name>
<keyword evidence="12 17" id="KW-0129">CBS domain</keyword>
<keyword evidence="4 14" id="KW-0645">Protease</keyword>
<evidence type="ECO:0000256" key="8">
    <source>
        <dbReference type="ARBA" id="ARBA00022801"/>
    </source>
</evidence>
<evidence type="ECO:0000313" key="21">
    <source>
        <dbReference type="Proteomes" id="UP001596547"/>
    </source>
</evidence>
<feature type="transmembrane region" description="Helical" evidence="14">
    <location>
        <begin position="59"/>
        <end position="78"/>
    </location>
</feature>
<evidence type="ECO:0000259" key="19">
    <source>
        <dbReference type="PROSITE" id="PS51371"/>
    </source>
</evidence>
<evidence type="ECO:0000256" key="1">
    <source>
        <dbReference type="ARBA" id="ARBA00004651"/>
    </source>
</evidence>
<dbReference type="GO" id="GO:0005886">
    <property type="term" value="C:plasma membrane"/>
    <property type="evidence" value="ECO:0007669"/>
    <property type="project" value="UniProtKB-SubCell"/>
</dbReference>
<accession>A0ABD6AC38</accession>
<evidence type="ECO:0000256" key="15">
    <source>
        <dbReference type="PIRSR" id="PIRSR006404-1"/>
    </source>
</evidence>
<dbReference type="PIRSF" id="PIRSF006404">
    <property type="entry name" value="UCP006404_Pept_M50_CBS"/>
    <property type="match status" value="1"/>
</dbReference>
<reference evidence="20 21" key="1">
    <citation type="journal article" date="2019" name="Int. J. Syst. Evol. Microbiol.">
        <title>The Global Catalogue of Microorganisms (GCM) 10K type strain sequencing project: providing services to taxonomists for standard genome sequencing and annotation.</title>
        <authorList>
            <consortium name="The Broad Institute Genomics Platform"/>
            <consortium name="The Broad Institute Genome Sequencing Center for Infectious Disease"/>
            <person name="Wu L."/>
            <person name="Ma J."/>
        </authorList>
    </citation>
    <scope>NUCLEOTIDE SEQUENCE [LARGE SCALE GENOMIC DNA]</scope>
    <source>
        <strain evidence="20 21">PSR21</strain>
    </source>
</reference>
<dbReference type="GO" id="GO:0046872">
    <property type="term" value="F:metal ion binding"/>
    <property type="evidence" value="ECO:0007669"/>
    <property type="project" value="UniProtKB-UniRule"/>
</dbReference>
<dbReference type="InterPro" id="IPR016483">
    <property type="entry name" value="UCP006404_Pept_M50_CBS"/>
</dbReference>
<gene>
    <name evidence="20" type="ORF">ACFQPE_12435</name>
</gene>
<feature type="transmembrane region" description="Helical" evidence="14">
    <location>
        <begin position="20"/>
        <end position="39"/>
    </location>
</feature>
<comment type="similarity">
    <text evidence="2 14">Belongs to the peptidase M50B family.</text>
</comment>
<keyword evidence="13 14" id="KW-0472">Membrane</keyword>
<evidence type="ECO:0000313" key="20">
    <source>
        <dbReference type="EMBL" id="MFC7317589.1"/>
    </source>
</evidence>
<comment type="cofactor">
    <cofactor evidence="14 16">
        <name>Zn(2+)</name>
        <dbReference type="ChEBI" id="CHEBI:29105"/>
    </cofactor>
    <text evidence="14 16">Binds 1 zinc ion per subunit.</text>
</comment>
<evidence type="ECO:0000256" key="13">
    <source>
        <dbReference type="ARBA" id="ARBA00023136"/>
    </source>
</evidence>
<evidence type="ECO:0000256" key="17">
    <source>
        <dbReference type="PROSITE-ProRule" id="PRU00703"/>
    </source>
</evidence>
<evidence type="ECO:0000256" key="2">
    <source>
        <dbReference type="ARBA" id="ARBA00007931"/>
    </source>
</evidence>
<evidence type="ECO:0000256" key="5">
    <source>
        <dbReference type="ARBA" id="ARBA00022692"/>
    </source>
</evidence>
<comment type="subcellular location">
    <subcellularLocation>
        <location evidence="1 14">Cell membrane</location>
        <topology evidence="1 14">Multi-pass membrane protein</topology>
    </subcellularLocation>
</comment>
<dbReference type="Pfam" id="PF02163">
    <property type="entry name" value="Peptidase_M50"/>
    <property type="match status" value="1"/>
</dbReference>
<evidence type="ECO:0000256" key="6">
    <source>
        <dbReference type="ARBA" id="ARBA00022723"/>
    </source>
</evidence>
<dbReference type="SMART" id="SM00116">
    <property type="entry name" value="CBS"/>
    <property type="match status" value="2"/>
</dbReference>
<evidence type="ECO:0000256" key="14">
    <source>
        <dbReference type="PIRNR" id="PIRNR006404"/>
    </source>
</evidence>
<dbReference type="Gene3D" id="3.10.580.10">
    <property type="entry name" value="CBS-domain"/>
    <property type="match status" value="1"/>
</dbReference>
<feature type="transmembrane region" description="Helical" evidence="14">
    <location>
        <begin position="152"/>
        <end position="173"/>
    </location>
</feature>